<evidence type="ECO:0000313" key="2">
    <source>
        <dbReference type="EMBL" id="MCW7554373.1"/>
    </source>
</evidence>
<sequence>MDTIRITAAFMAAHLCLSAHAAVTETNSISELTRQRCQANEYDKWFTISPGDNLADSVKTINQLLSPSVSTTAPPSQLVKNTTDKNVTITPTPNSNTTAIPASPVTPTISTTTLQRKSRVLIILPASDIPYVMNSKLAINGSSLGICSPRSSGAMGINDKKPATIRLSAPGAEPGDDFSLFFVSQGGKLFIHGVFINALERAEYAPIVQLLSDSEATIEGSDIILTPSYDIDVNSSIVDIAWKGLAPVLSLKNSRFYNGVKRGNIVRARPQVFRLAQRRPEVRVEGSVMYVTEGNSYLNTVRTSLILTGHKQRTSLTFAEYTASLKQLRNNPLSLFTDKDMLAATTSSPNMYTNSSSGAIMYANTSSTAIMSKGYTSPYNTSTMPQTTPTSGGAPLYNSLMFLASLALLTQ</sequence>
<evidence type="ECO:0000256" key="1">
    <source>
        <dbReference type="SAM" id="SignalP"/>
    </source>
</evidence>
<organism evidence="2 3">
    <name type="scientific">Endozoicomonas gorgoniicola</name>
    <dbReference type="NCBI Taxonomy" id="1234144"/>
    <lineage>
        <taxon>Bacteria</taxon>
        <taxon>Pseudomonadati</taxon>
        <taxon>Pseudomonadota</taxon>
        <taxon>Gammaproteobacteria</taxon>
        <taxon>Oceanospirillales</taxon>
        <taxon>Endozoicomonadaceae</taxon>
        <taxon>Endozoicomonas</taxon>
    </lineage>
</organism>
<protein>
    <submittedName>
        <fullName evidence="2">Uncharacterized protein</fullName>
    </submittedName>
</protein>
<comment type="caution">
    <text evidence="2">The sequence shown here is derived from an EMBL/GenBank/DDBJ whole genome shotgun (WGS) entry which is preliminary data.</text>
</comment>
<gene>
    <name evidence="2" type="ORF">NX722_17445</name>
</gene>
<keyword evidence="1" id="KW-0732">Signal</keyword>
<feature type="chain" id="PRO_5046746847" evidence="1">
    <location>
        <begin position="22"/>
        <end position="411"/>
    </location>
</feature>
<reference evidence="2 3" key="1">
    <citation type="submission" date="2022-10" db="EMBL/GenBank/DDBJ databases">
        <title>High-quality genome sequences of two octocoral-associated bacteria, Endozoicomonas euniceicola EF212 and Endozoicomonas gorgoniicola PS125.</title>
        <authorList>
            <person name="Chiou Y.-J."/>
            <person name="Chen Y.-H."/>
        </authorList>
    </citation>
    <scope>NUCLEOTIDE SEQUENCE [LARGE SCALE GENOMIC DNA]</scope>
    <source>
        <strain evidence="2 3">PS125</strain>
    </source>
</reference>
<keyword evidence="3" id="KW-1185">Reference proteome</keyword>
<dbReference type="RefSeq" id="WP_262564119.1">
    <property type="nucleotide sequence ID" value="NZ_JAPFCC010000001.1"/>
</dbReference>
<name>A0ABT3MYD2_9GAMM</name>
<dbReference type="Proteomes" id="UP001209854">
    <property type="component" value="Unassembled WGS sequence"/>
</dbReference>
<feature type="signal peptide" evidence="1">
    <location>
        <begin position="1"/>
        <end position="21"/>
    </location>
</feature>
<proteinExistence type="predicted"/>
<evidence type="ECO:0000313" key="3">
    <source>
        <dbReference type="Proteomes" id="UP001209854"/>
    </source>
</evidence>
<accession>A0ABT3MYD2</accession>
<dbReference type="EMBL" id="JAPFCC010000001">
    <property type="protein sequence ID" value="MCW7554373.1"/>
    <property type="molecule type" value="Genomic_DNA"/>
</dbReference>